<organism evidence="1 2">
    <name type="scientific">Shewanella yunxiaonensis</name>
    <dbReference type="NCBI Taxonomy" id="2829809"/>
    <lineage>
        <taxon>Bacteria</taxon>
        <taxon>Pseudomonadati</taxon>
        <taxon>Pseudomonadota</taxon>
        <taxon>Gammaproteobacteria</taxon>
        <taxon>Alteromonadales</taxon>
        <taxon>Shewanellaceae</taxon>
        <taxon>Shewanella</taxon>
    </lineage>
</organism>
<dbReference type="Proteomes" id="UP000679575">
    <property type="component" value="Chromosome"/>
</dbReference>
<name>A0ABX7YVM4_9GAMM</name>
<evidence type="ECO:0000313" key="2">
    <source>
        <dbReference type="Proteomes" id="UP000679575"/>
    </source>
</evidence>
<reference evidence="1 2" key="1">
    <citation type="submission" date="2021-04" db="EMBL/GenBank/DDBJ databases">
        <title>Novel species identification of genus Shewanella.</title>
        <authorList>
            <person name="Liu G."/>
        </authorList>
    </citation>
    <scope>NUCLEOTIDE SEQUENCE [LARGE SCALE GENOMIC DNA]</scope>
    <source>
        <strain evidence="1 2">FJAT-54481</strain>
    </source>
</reference>
<dbReference type="RefSeq" id="WP_212595828.1">
    <property type="nucleotide sequence ID" value="NZ_CP073587.1"/>
</dbReference>
<sequence length="184" mass="20948">MKKVFISGSMKIKNLDPLVLKRIDNIIEQGYIILVGDADGVDSSVQEYLKSHSYNNVFVYCTGSQPRNNIGRWEVKKVETTAQPGTRAYFTVKDIEMSIDCDYGLMIWDTKSTGTLSNVLELLQRNKNSLVFVNKSKIFEKVKEITGLEQLLTHMSEFALKKADAKLKVQDKIMSLKNEQSKLF</sequence>
<proteinExistence type="predicted"/>
<protein>
    <submittedName>
        <fullName evidence="1">Uncharacterized protein</fullName>
    </submittedName>
</protein>
<gene>
    <name evidence="1" type="ORF">KDN34_05040</name>
</gene>
<keyword evidence="2" id="KW-1185">Reference proteome</keyword>
<dbReference type="EMBL" id="CP073587">
    <property type="protein sequence ID" value="QUN06819.1"/>
    <property type="molecule type" value="Genomic_DNA"/>
</dbReference>
<evidence type="ECO:0000313" key="1">
    <source>
        <dbReference type="EMBL" id="QUN06819.1"/>
    </source>
</evidence>
<accession>A0ABX7YVM4</accession>